<proteinExistence type="predicted"/>
<dbReference type="EMBL" id="JAUSVV010000023">
    <property type="protein sequence ID" value="MDQ0445214.1"/>
    <property type="molecule type" value="Genomic_DNA"/>
</dbReference>
<evidence type="ECO:0000313" key="1">
    <source>
        <dbReference type="EMBL" id="MDQ0445214.1"/>
    </source>
</evidence>
<sequence>MAENRLLDLFSPEVQQAQGNLLSKYLGQSLLRRSVLDDVTGKPVITSAPTGEVTTRANLLPLGITDEGRMTVALPQAVLGAYDASLFPGQVARGEKGVFDPATGHVSQEAMDAANGIAGLAMTGGLGGAAVRQGETALGSGPIRAYHGSPHDFDKFSLSKIGTGEGAQAYGHGLYFAGNEGVAQHYRDILSARPQFTLDRNPFAANTSQPQSAADLAAAVMDAAHGNPAVARQHLDTMLQYMPQHAPQGADAREILASGRLQYGAGKNPGRMYEVAIDADPAKMLNWDALLAAQPRVRDLAGDMGARLRSDATGGDAYAAIRDRSPIPGSDMGGLIEPDFGSSAAAALRLREAGVPGIQYLDGGSRLAGDGSRNYVTFSDDIVSILRKYGLAGLIGGGAAAASMMQPGEAQANQLQPFLAPRAQ</sequence>
<name>A0ABU0HUN3_9HYPH</name>
<protein>
    <submittedName>
        <fullName evidence="1">Uncharacterized protein</fullName>
    </submittedName>
</protein>
<comment type="caution">
    <text evidence="1">The sequence shown here is derived from an EMBL/GenBank/DDBJ whole genome shotgun (WGS) entry which is preliminary data.</text>
</comment>
<gene>
    <name evidence="1" type="ORF">QO016_004741</name>
</gene>
<dbReference type="Proteomes" id="UP001236369">
    <property type="component" value="Unassembled WGS sequence"/>
</dbReference>
<organism evidence="1 2">
    <name type="scientific">Methylobacterium persicinum</name>
    <dbReference type="NCBI Taxonomy" id="374426"/>
    <lineage>
        <taxon>Bacteria</taxon>
        <taxon>Pseudomonadati</taxon>
        <taxon>Pseudomonadota</taxon>
        <taxon>Alphaproteobacteria</taxon>
        <taxon>Hyphomicrobiales</taxon>
        <taxon>Methylobacteriaceae</taxon>
        <taxon>Methylobacterium</taxon>
    </lineage>
</organism>
<dbReference type="RefSeq" id="WP_238248704.1">
    <property type="nucleotide sequence ID" value="NZ_BPQX01000021.1"/>
</dbReference>
<reference evidence="1 2" key="1">
    <citation type="submission" date="2023-07" db="EMBL/GenBank/DDBJ databases">
        <title>Genomic Encyclopedia of Type Strains, Phase IV (KMG-IV): sequencing the most valuable type-strain genomes for metagenomic binning, comparative biology and taxonomic classification.</title>
        <authorList>
            <person name="Goeker M."/>
        </authorList>
    </citation>
    <scope>NUCLEOTIDE SEQUENCE [LARGE SCALE GENOMIC DNA]</scope>
    <source>
        <strain evidence="1 2">DSM 19562</strain>
    </source>
</reference>
<evidence type="ECO:0000313" key="2">
    <source>
        <dbReference type="Proteomes" id="UP001236369"/>
    </source>
</evidence>
<accession>A0ABU0HUN3</accession>
<keyword evidence="2" id="KW-1185">Reference proteome</keyword>